<organism evidence="3 4">
    <name type="scientific">Heligmosomoides polygyrus</name>
    <name type="common">Parasitic roundworm</name>
    <dbReference type="NCBI Taxonomy" id="6339"/>
    <lineage>
        <taxon>Eukaryota</taxon>
        <taxon>Metazoa</taxon>
        <taxon>Ecdysozoa</taxon>
        <taxon>Nematoda</taxon>
        <taxon>Chromadorea</taxon>
        <taxon>Rhabditida</taxon>
        <taxon>Rhabditina</taxon>
        <taxon>Rhabditomorpha</taxon>
        <taxon>Strongyloidea</taxon>
        <taxon>Heligmosomidae</taxon>
        <taxon>Heligmosomoides</taxon>
    </lineage>
</organism>
<evidence type="ECO:0000313" key="4">
    <source>
        <dbReference type="WBParaSite" id="HPBE_0001064901-mRNA-1"/>
    </source>
</evidence>
<proteinExistence type="predicted"/>
<feature type="region of interest" description="Disordered" evidence="1">
    <location>
        <begin position="82"/>
        <end position="113"/>
    </location>
</feature>
<dbReference type="Proteomes" id="UP000050761">
    <property type="component" value="Unassembled WGS sequence"/>
</dbReference>
<dbReference type="EMBL" id="UZAH01026833">
    <property type="protein sequence ID" value="VDO85842.1"/>
    <property type="molecule type" value="Genomic_DNA"/>
</dbReference>
<accession>A0A3P8CNM8</accession>
<evidence type="ECO:0000256" key="1">
    <source>
        <dbReference type="SAM" id="MobiDB-lite"/>
    </source>
</evidence>
<feature type="compositionally biased region" description="Polar residues" evidence="1">
    <location>
        <begin position="104"/>
        <end position="113"/>
    </location>
</feature>
<gene>
    <name evidence="2" type="ORF">HPBE_LOCUS10650</name>
</gene>
<accession>A0A183FRZ0</accession>
<reference evidence="4" key="2">
    <citation type="submission" date="2019-09" db="UniProtKB">
        <authorList>
            <consortium name="WormBaseParasite"/>
        </authorList>
    </citation>
    <scope>IDENTIFICATION</scope>
</reference>
<protein>
    <submittedName>
        <fullName evidence="4">Transposase</fullName>
    </submittedName>
</protein>
<dbReference type="WBParaSite" id="HPBE_0001064901-mRNA-1">
    <property type="protein sequence ID" value="HPBE_0001064901-mRNA-1"/>
    <property type="gene ID" value="HPBE_0001064901"/>
</dbReference>
<sequence length="113" mass="12423">MQLVPNGTLWRECLCEKKIPERLKSKVYRAVVRLIGACIMETKMLQWRAGVTPLDRVRNGYIRQGFGVTPIVDKLREARLKAPQSSAATPLAAMVKDRAGTPPAASSASLPYG</sequence>
<reference evidence="2 3" key="1">
    <citation type="submission" date="2018-11" db="EMBL/GenBank/DDBJ databases">
        <authorList>
            <consortium name="Pathogen Informatics"/>
        </authorList>
    </citation>
    <scope>NUCLEOTIDE SEQUENCE [LARGE SCALE GENOMIC DNA]</scope>
</reference>
<name>A0A183FRZ0_HELPZ</name>
<dbReference type="AlphaFoldDB" id="A0A183FRZ0"/>
<evidence type="ECO:0000313" key="2">
    <source>
        <dbReference type="EMBL" id="VDO85842.1"/>
    </source>
</evidence>
<keyword evidence="3" id="KW-1185">Reference proteome</keyword>
<evidence type="ECO:0000313" key="3">
    <source>
        <dbReference type="Proteomes" id="UP000050761"/>
    </source>
</evidence>